<dbReference type="STRING" id="192903.SAMN04488513_101674"/>
<accession>A0A1M6C8R5</accession>
<gene>
    <name evidence="2" type="ORF">SAMN04488513_101674</name>
</gene>
<evidence type="ECO:0000313" key="2">
    <source>
        <dbReference type="EMBL" id="SHI57128.1"/>
    </source>
</evidence>
<evidence type="ECO:0000256" key="1">
    <source>
        <dbReference type="SAM" id="Phobius"/>
    </source>
</evidence>
<organism evidence="2 3">
    <name type="scientific">Pseudozobellia thermophila</name>
    <dbReference type="NCBI Taxonomy" id="192903"/>
    <lineage>
        <taxon>Bacteria</taxon>
        <taxon>Pseudomonadati</taxon>
        <taxon>Bacteroidota</taxon>
        <taxon>Flavobacteriia</taxon>
        <taxon>Flavobacteriales</taxon>
        <taxon>Flavobacteriaceae</taxon>
        <taxon>Pseudozobellia</taxon>
    </lineage>
</organism>
<proteinExistence type="predicted"/>
<dbReference type="EMBL" id="FQYU01000001">
    <property type="protein sequence ID" value="SHI57128.1"/>
    <property type="molecule type" value="Genomic_DNA"/>
</dbReference>
<sequence length="47" mass="5207">MFQTVLVYIVLIVSVAYLVKKFLLPKHLFASKKNNTKTCGQDGCGCS</sequence>
<keyword evidence="3" id="KW-1185">Reference proteome</keyword>
<dbReference type="AlphaFoldDB" id="A0A1M6C8R5"/>
<feature type="transmembrane region" description="Helical" evidence="1">
    <location>
        <begin position="6"/>
        <end position="24"/>
    </location>
</feature>
<reference evidence="3" key="1">
    <citation type="submission" date="2016-11" db="EMBL/GenBank/DDBJ databases">
        <authorList>
            <person name="Varghese N."/>
            <person name="Submissions S."/>
        </authorList>
    </citation>
    <scope>NUCLEOTIDE SEQUENCE [LARGE SCALE GENOMIC DNA]</scope>
    <source>
        <strain evidence="3">DSM 19858</strain>
    </source>
</reference>
<name>A0A1M6C8R5_9FLAO</name>
<dbReference type="Proteomes" id="UP000184543">
    <property type="component" value="Unassembled WGS sequence"/>
</dbReference>
<evidence type="ECO:0000313" key="3">
    <source>
        <dbReference type="Proteomes" id="UP000184543"/>
    </source>
</evidence>
<protein>
    <recommendedName>
        <fullName evidence="4">Virus attachment protein p12 family protein</fullName>
    </recommendedName>
</protein>
<evidence type="ECO:0008006" key="4">
    <source>
        <dbReference type="Google" id="ProtNLM"/>
    </source>
</evidence>
<keyword evidence="1" id="KW-1133">Transmembrane helix</keyword>
<keyword evidence="1" id="KW-0812">Transmembrane</keyword>
<keyword evidence="1" id="KW-0472">Membrane</keyword>